<dbReference type="OrthoDB" id="2128042at2759"/>
<dbReference type="Pfam" id="PF16944">
    <property type="entry name" value="KCH"/>
    <property type="match status" value="1"/>
</dbReference>
<reference evidence="2" key="1">
    <citation type="submission" date="2020-12" db="EMBL/GenBank/DDBJ databases">
        <title>Metabolic potential, ecology and presence of endohyphal bacteria is reflected in genomic diversity of Mucoromycotina.</title>
        <authorList>
            <person name="Muszewska A."/>
            <person name="Okrasinska A."/>
            <person name="Steczkiewicz K."/>
            <person name="Drgas O."/>
            <person name="Orlowska M."/>
            <person name="Perlinska-Lenart U."/>
            <person name="Aleksandrzak-Piekarczyk T."/>
            <person name="Szatraj K."/>
            <person name="Zielenkiewicz U."/>
            <person name="Pilsyk S."/>
            <person name="Malc E."/>
            <person name="Mieczkowski P."/>
            <person name="Kruszewska J.S."/>
            <person name="Biernat P."/>
            <person name="Pawlowska J."/>
        </authorList>
    </citation>
    <scope>NUCLEOTIDE SEQUENCE</scope>
    <source>
        <strain evidence="2">WA0000017839</strain>
    </source>
</reference>
<dbReference type="GO" id="GO:0015079">
    <property type="term" value="F:potassium ion transmembrane transporter activity"/>
    <property type="evidence" value="ECO:0007669"/>
    <property type="project" value="InterPro"/>
</dbReference>
<dbReference type="AlphaFoldDB" id="A0A8H7RCR6"/>
<feature type="transmembrane region" description="Helical" evidence="1">
    <location>
        <begin position="79"/>
        <end position="100"/>
    </location>
</feature>
<evidence type="ECO:0000313" key="3">
    <source>
        <dbReference type="Proteomes" id="UP000603453"/>
    </source>
</evidence>
<gene>
    <name evidence="2" type="ORF">INT47_010452</name>
</gene>
<dbReference type="PANTHER" id="PTHR36424:SF1">
    <property type="entry name" value="LOW AFFINITY K(+) TRANSPORTER 1-RELATED"/>
    <property type="match status" value="1"/>
</dbReference>
<dbReference type="Proteomes" id="UP000603453">
    <property type="component" value="Unassembled WGS sequence"/>
</dbReference>
<protein>
    <submittedName>
        <fullName evidence="2">Uncharacterized protein</fullName>
    </submittedName>
</protein>
<feature type="non-terminal residue" evidence="2">
    <location>
        <position position="1"/>
    </location>
</feature>
<keyword evidence="1" id="KW-0812">Transmembrane</keyword>
<evidence type="ECO:0000313" key="2">
    <source>
        <dbReference type="EMBL" id="KAG2208090.1"/>
    </source>
</evidence>
<organism evidence="2 3">
    <name type="scientific">Mucor saturninus</name>
    <dbReference type="NCBI Taxonomy" id="64648"/>
    <lineage>
        <taxon>Eukaryota</taxon>
        <taxon>Fungi</taxon>
        <taxon>Fungi incertae sedis</taxon>
        <taxon>Mucoromycota</taxon>
        <taxon>Mucoromycotina</taxon>
        <taxon>Mucoromycetes</taxon>
        <taxon>Mucorales</taxon>
        <taxon>Mucorineae</taxon>
        <taxon>Mucoraceae</taxon>
        <taxon>Mucor</taxon>
    </lineage>
</organism>
<name>A0A8H7RCR6_9FUNG</name>
<keyword evidence="1" id="KW-1133">Transmembrane helix</keyword>
<feature type="transmembrane region" description="Helical" evidence="1">
    <location>
        <begin position="39"/>
        <end position="67"/>
    </location>
</feature>
<feature type="transmembrane region" description="Helical" evidence="1">
    <location>
        <begin position="214"/>
        <end position="236"/>
    </location>
</feature>
<proteinExistence type="predicted"/>
<keyword evidence="1" id="KW-0472">Membrane</keyword>
<dbReference type="InterPro" id="IPR031606">
    <property type="entry name" value="Kch1/2"/>
</dbReference>
<evidence type="ECO:0000256" key="1">
    <source>
        <dbReference type="SAM" id="Phobius"/>
    </source>
</evidence>
<dbReference type="GO" id="GO:0005886">
    <property type="term" value="C:plasma membrane"/>
    <property type="evidence" value="ECO:0007669"/>
    <property type="project" value="InterPro"/>
</dbReference>
<accession>A0A8H7RCR6</accession>
<dbReference type="PANTHER" id="PTHR36424">
    <property type="entry name" value="PHEROMONE-REGULATED MEMBRANE PROTEIN 6"/>
    <property type="match status" value="1"/>
</dbReference>
<keyword evidence="3" id="KW-1185">Reference proteome</keyword>
<sequence>GLCGNNNPKWKREIVSGHRFENIDLDVFHDPSCTSRFGYIFVFITAIKSVCVCLADLYTAVSLLVIGQTTVTPAIPTEYSKWIFLACIMVSYLLIVWDLIKARYILKTDNISCSFTSVIVNKYLSMKDYRYHCLFKSINSSTKGIDGYAFFVFFTLKGWKRLLLAEAPRQVINVVTLEALAPAWLRIIHGTIVLNNEALGDDVKQQILTGTMAFSVLVFAVSFLLVCAAAILYIPLFCHIRGNLKEYCCHKVDKRIAEILRKQASKSRKVHYRTEQSDERVYCNYQPASNYRFIDPHSSSSELVEKPVYASDLSPSISDRHHLLARDDQNYFVDDHKDSHSIEGLPILQHYQSRHIPQQLPYLNQIQPYYTTSQHNVGSPTPSTYVNEQRFPYTKFPQGY</sequence>
<dbReference type="EMBL" id="JAEPRD010000021">
    <property type="protein sequence ID" value="KAG2208090.1"/>
    <property type="molecule type" value="Genomic_DNA"/>
</dbReference>
<comment type="caution">
    <text evidence="2">The sequence shown here is derived from an EMBL/GenBank/DDBJ whole genome shotgun (WGS) entry which is preliminary data.</text>
</comment>